<proteinExistence type="predicted"/>
<name>A0A8S5S4N1_9CAUD</name>
<dbReference type="EMBL" id="BK032529">
    <property type="protein sequence ID" value="DAF45989.1"/>
    <property type="molecule type" value="Genomic_DNA"/>
</dbReference>
<protein>
    <submittedName>
        <fullName evidence="1">Uncharacterized protein</fullName>
    </submittedName>
</protein>
<reference evidence="1" key="1">
    <citation type="journal article" date="2021" name="Proc. Natl. Acad. Sci. U.S.A.">
        <title>A Catalog of Tens of Thousands of Viruses from Human Metagenomes Reveals Hidden Associations with Chronic Diseases.</title>
        <authorList>
            <person name="Tisza M.J."/>
            <person name="Buck C.B."/>
        </authorList>
    </citation>
    <scope>NUCLEOTIDE SEQUENCE</scope>
    <source>
        <strain evidence="1">CthAo37</strain>
    </source>
</reference>
<sequence length="67" mass="7349">MPCKKLLALIFSIASNTLSFPCSLILADKDLYLVQVVIILLTRLIPKLCKLFQASATSFTSSETLCV</sequence>
<organism evidence="1">
    <name type="scientific">Myoviridae sp. cthAo37</name>
    <dbReference type="NCBI Taxonomy" id="2827701"/>
    <lineage>
        <taxon>Viruses</taxon>
        <taxon>Duplodnaviria</taxon>
        <taxon>Heunggongvirae</taxon>
        <taxon>Uroviricota</taxon>
        <taxon>Caudoviricetes</taxon>
    </lineage>
</organism>
<evidence type="ECO:0000313" key="1">
    <source>
        <dbReference type="EMBL" id="DAF45989.1"/>
    </source>
</evidence>
<accession>A0A8S5S4N1</accession>